<accession>A0A8E2JDH1</accession>
<feature type="compositionally biased region" description="Low complexity" evidence="1">
    <location>
        <begin position="1295"/>
        <end position="1319"/>
    </location>
</feature>
<name>A0A8E2JDH1_9PEZI</name>
<dbReference type="OrthoDB" id="2992173at2759"/>
<dbReference type="EMBL" id="KV745063">
    <property type="protein sequence ID" value="OCK78377.1"/>
    <property type="molecule type" value="Genomic_DNA"/>
</dbReference>
<feature type="compositionally biased region" description="Low complexity" evidence="1">
    <location>
        <begin position="1327"/>
        <end position="1338"/>
    </location>
</feature>
<dbReference type="Proteomes" id="UP000250266">
    <property type="component" value="Unassembled WGS sequence"/>
</dbReference>
<evidence type="ECO:0000256" key="1">
    <source>
        <dbReference type="SAM" id="MobiDB-lite"/>
    </source>
</evidence>
<sequence length="1428" mass="155745">MENVAIPIDLSAFVLSPSCCDGASKIGPITQPDYIGLRLDDSLLQHDVLDPVDFHLTSPASNNPRLTDIGTNPPQLRQNRLGVYLHWSLPRLYRAATNYADQAQKTPPSTTADPSQPVYPPVPNRFLIVRKLSAQQPVGKLPEFQTWVVESDRLRKINDIPDNVDLEVDVSPFVRYEGQADAPGILETQAEIFLGQRHEHSGWQDQSKGWSEDESATAKFQDGLTIMDSSNPLFPDYTPHNGGVFSIVDSFIYQDPSASGDQHLTSATADYFVVGWHSKPNHGPLASMEQEQLRNRLADNYLQTNPSPAANVDTSTDPELAKIQAILNSQTPTNVLVYGGIYNVIYDVNSKPDSLADKAAKKFATPNNMEPLSVGTTPLDAVLTFLTAHKDNIEQIFGSGTSDVTKDILAIASLLYAADDSYDSRVRAQDMLYTNNWAGSQGGTHWKFSGKSSAGSPPAAPTAIQLQALAGLNELQAQYDSLTNQILSKQWDLFAEWWKFVSDRTNVSATKGVVQVYIDKTNALKTAIRTMQATANGLKQTIGIQSGTGPGVTMPPVVPCKPVPLPSFYRKKDPTLCIAGLDSGWPSDFLETVTVQLHHQLQDPSTVTDFSKIFGTLPNPVTTAGNLRDTAARALAMCLLRSGSNDNTLFTKGFKQWGNQNPFAPMFVEWKALYYHVDRSKWDVGIRTAPTGIASSEVRFSPNEPLYNDQSVQKDYRWLSGRVLILPQPVFTLSTIVQSVLANSPDVTLNANQIKDINDNISKLNFISCPLDGLTEHLMTRYKGTHVSPNIRVQGQKVVPLGDAVTAAIPIKLSSDDMLLIDSQSSTTPYGNLLAFDKDDYPGVPFKGVTHGQMMLTECNIIDKFGQAVCLPQWRPTPRVQAMPPPALYPCLSDYLSPDLTPSADGKSGVLNTIFAEPNQPKGQWPLSRFIQLTPSINQDARINAVFLNQNNSSSYPFWHETVDDQPESPIFGWIVVNYQDNGLQFFLSDGTFYREVRVGGLAGSNAGGKWLPFDPPANQNTGNNQLDQLIARLTDPTDPQAVQAFVDMINAAIKTMPYPPSDYSAYANALVGKPLALVNVGWSLELQGPALDAQNTLGNLPANIDTEMWSYNFPIKIGDADRPFDGVVGYFTSNNKTTGATDWSKLYTYFTSTAPSKNMKTIQISPSNFPILKPTYIDASDPSFIVRGISTGTPEPNKYKSYIEARTAQYVITTMVIDPYTPLHAYSPMLPIKNLNLPPWTIQAAFQRMTAFFRLGPNLLSSDVPTPYDATRPLDTTTWLQAQNVANLPSTDLASTASGSGSGSASAPSEATPTVRAPAPAPGQTPSPSSTNTQTPSVRLPISGKKGLWQWLQPYDVPPTPAPTPSAPIGATGAVAPPPPNVTRFNALGVDQEDARIRKDPAPYTFVEGYLQLARPLLNADVSTGGS</sequence>
<keyword evidence="3" id="KW-1185">Reference proteome</keyword>
<organism evidence="2 3">
    <name type="scientific">Lepidopterella palustris CBS 459.81</name>
    <dbReference type="NCBI Taxonomy" id="1314670"/>
    <lineage>
        <taxon>Eukaryota</taxon>
        <taxon>Fungi</taxon>
        <taxon>Dikarya</taxon>
        <taxon>Ascomycota</taxon>
        <taxon>Pezizomycotina</taxon>
        <taxon>Dothideomycetes</taxon>
        <taxon>Pleosporomycetidae</taxon>
        <taxon>Mytilinidiales</taxon>
        <taxon>Argynnaceae</taxon>
        <taxon>Lepidopterella</taxon>
    </lineage>
</organism>
<protein>
    <submittedName>
        <fullName evidence="2">Uncharacterized protein</fullName>
    </submittedName>
</protein>
<evidence type="ECO:0000313" key="3">
    <source>
        <dbReference type="Proteomes" id="UP000250266"/>
    </source>
</evidence>
<feature type="region of interest" description="Disordered" evidence="1">
    <location>
        <begin position="1292"/>
        <end position="1341"/>
    </location>
</feature>
<proteinExistence type="predicted"/>
<evidence type="ECO:0000313" key="2">
    <source>
        <dbReference type="EMBL" id="OCK78377.1"/>
    </source>
</evidence>
<gene>
    <name evidence="2" type="ORF">K432DRAFT_427326</name>
</gene>
<reference evidence="2 3" key="1">
    <citation type="journal article" date="2016" name="Nat. Commun.">
        <title>Ectomycorrhizal ecology is imprinted in the genome of the dominant symbiotic fungus Cenococcum geophilum.</title>
        <authorList>
            <consortium name="DOE Joint Genome Institute"/>
            <person name="Peter M."/>
            <person name="Kohler A."/>
            <person name="Ohm R.A."/>
            <person name="Kuo A."/>
            <person name="Krutzmann J."/>
            <person name="Morin E."/>
            <person name="Arend M."/>
            <person name="Barry K.W."/>
            <person name="Binder M."/>
            <person name="Choi C."/>
            <person name="Clum A."/>
            <person name="Copeland A."/>
            <person name="Grisel N."/>
            <person name="Haridas S."/>
            <person name="Kipfer T."/>
            <person name="LaButti K."/>
            <person name="Lindquist E."/>
            <person name="Lipzen A."/>
            <person name="Maire R."/>
            <person name="Meier B."/>
            <person name="Mihaltcheva S."/>
            <person name="Molinier V."/>
            <person name="Murat C."/>
            <person name="Poggeler S."/>
            <person name="Quandt C.A."/>
            <person name="Sperisen C."/>
            <person name="Tritt A."/>
            <person name="Tisserant E."/>
            <person name="Crous P.W."/>
            <person name="Henrissat B."/>
            <person name="Nehls U."/>
            <person name="Egli S."/>
            <person name="Spatafora J.W."/>
            <person name="Grigoriev I.V."/>
            <person name="Martin F.M."/>
        </authorList>
    </citation>
    <scope>NUCLEOTIDE SEQUENCE [LARGE SCALE GENOMIC DNA]</scope>
    <source>
        <strain evidence="2 3">CBS 459.81</strain>
    </source>
</reference>